<dbReference type="Proteomes" id="UP000586454">
    <property type="component" value="Unassembled WGS sequence"/>
</dbReference>
<comment type="similarity">
    <text evidence="1">Belongs to the nitrite and sulfite reductase 4Fe-4S domain family.</text>
</comment>
<keyword evidence="2" id="KW-0004">4Fe-4S</keyword>
<dbReference type="InterPro" id="IPR017896">
    <property type="entry name" value="4Fe4S_Fe-S-bd"/>
</dbReference>
<dbReference type="InterPro" id="IPR014261">
    <property type="entry name" value="Sulphite_reductase_C"/>
</dbReference>
<dbReference type="Gene3D" id="3.30.413.10">
    <property type="entry name" value="Sulfite Reductase Hemoprotein, domain 1"/>
    <property type="match status" value="1"/>
</dbReference>
<keyword evidence="7" id="KW-0411">Iron-sulfur</keyword>
<dbReference type="SUPFAM" id="SSF56014">
    <property type="entry name" value="Nitrite and sulphite reductase 4Fe-4S domain-like"/>
    <property type="match status" value="1"/>
</dbReference>
<dbReference type="InterPro" id="IPR005117">
    <property type="entry name" value="NiRdtase/SiRdtase_haem-b_fer"/>
</dbReference>
<feature type="domain" description="4Fe-4S ferredoxin-type" evidence="8">
    <location>
        <begin position="197"/>
        <end position="226"/>
    </location>
</feature>
<dbReference type="EMBL" id="CAIJCS010000020">
    <property type="protein sequence ID" value="CAC9933406.1"/>
    <property type="molecule type" value="Genomic_DNA"/>
</dbReference>
<dbReference type="Gene3D" id="3.90.480.10">
    <property type="entry name" value="Sulfite Reductase Hemoprotein,Domain 2"/>
    <property type="match status" value="1"/>
</dbReference>
<keyword evidence="10" id="KW-1185">Reference proteome</keyword>
<dbReference type="InterPro" id="IPR017900">
    <property type="entry name" value="4Fe4S_Fe_S_CS"/>
</dbReference>
<name>A0A6V6Y5J3_9FIRM</name>
<dbReference type="InterPro" id="IPR045854">
    <property type="entry name" value="NO2/SO3_Rdtase_4Fe4S_sf"/>
</dbReference>
<dbReference type="EC" id="1.8.1.-" evidence="9"/>
<keyword evidence="3" id="KW-0349">Heme</keyword>
<dbReference type="InterPro" id="IPR006066">
    <property type="entry name" value="NO2/SO3_Rdtase_FeS/sirohaem_BS"/>
</dbReference>
<dbReference type="PANTHER" id="PTHR11493">
    <property type="entry name" value="SULFITE REDUCTASE [NADPH] SUBUNIT BETA-RELATED"/>
    <property type="match status" value="1"/>
</dbReference>
<dbReference type="PANTHER" id="PTHR11493:SF54">
    <property type="entry name" value="ANAEROBIC SULFITE REDUCTASE SUBUNIT C"/>
    <property type="match status" value="1"/>
</dbReference>
<dbReference type="RefSeq" id="WP_180500337.1">
    <property type="nucleotide sequence ID" value="NZ_CAIJCS010000020.1"/>
</dbReference>
<evidence type="ECO:0000256" key="1">
    <source>
        <dbReference type="ARBA" id="ARBA00010429"/>
    </source>
</evidence>
<dbReference type="GO" id="GO:0020037">
    <property type="term" value="F:heme binding"/>
    <property type="evidence" value="ECO:0007669"/>
    <property type="project" value="InterPro"/>
</dbReference>
<comment type="caution">
    <text evidence="9">The sequence shown here is derived from an EMBL/GenBank/DDBJ whole genome shotgun (WGS) entry which is preliminary data.</text>
</comment>
<evidence type="ECO:0000313" key="10">
    <source>
        <dbReference type="Proteomes" id="UP000586454"/>
    </source>
</evidence>
<dbReference type="InterPro" id="IPR045169">
    <property type="entry name" value="NO2/SO3_Rdtase_4Fe4S_prot"/>
</dbReference>
<proteinExistence type="inferred from homology"/>
<dbReference type="GO" id="GO:0009337">
    <property type="term" value="C:sulfite reductase complex (NADPH)"/>
    <property type="evidence" value="ECO:0007669"/>
    <property type="project" value="TreeGrafter"/>
</dbReference>
<accession>A0A6V6Y5J3</accession>
<keyword evidence="6" id="KW-0408">Iron</keyword>
<dbReference type="GO" id="GO:0000103">
    <property type="term" value="P:sulfate assimilation"/>
    <property type="evidence" value="ECO:0007669"/>
    <property type="project" value="TreeGrafter"/>
</dbReference>
<dbReference type="SUPFAM" id="SSF55124">
    <property type="entry name" value="Nitrite/Sulfite reductase N-terminal domain-like"/>
    <property type="match status" value="1"/>
</dbReference>
<dbReference type="GO" id="GO:0016002">
    <property type="term" value="F:sulfite reductase activity"/>
    <property type="evidence" value="ECO:0007669"/>
    <property type="project" value="TreeGrafter"/>
</dbReference>
<sequence length="330" mass="37495">MSQDYNALKMRKNAFRVTKRRGITAIRIRVPGGHITGELLGQVQYIADTFGNGEVHITSRQGFEILGIPFDKMDEVNKAVQPLIDKLDINQDVRGEGYTSAGTRNVSACIGNRVCPYACYETTGFAERIEKSIFPDDLHFKIALTGCPNDCAKVRMHDFGIMGMTEPQLDKDRCVGCGACEKYCRNKSVQAIKMVNGKPERDPDKCIGCGVCVVYCPMRAWTRSKEKYYKLTLLGRTGKRNPRLGEDFIKWADEDSIIKIIKNTYSYVEKYIDPNAPARKEHIGYIVDRTGFNVFKDWVMDGVKLPEKAIVYTPMYWSGIHYDKTHTQRI</sequence>
<dbReference type="PROSITE" id="PS00198">
    <property type="entry name" value="4FE4S_FER_1"/>
    <property type="match status" value="1"/>
</dbReference>
<protein>
    <submittedName>
        <fullName evidence="9">Anaerobic sulfite reductase subunit C</fullName>
        <ecNumber evidence="9">1.8.1.-</ecNumber>
    </submittedName>
</protein>
<evidence type="ECO:0000256" key="6">
    <source>
        <dbReference type="ARBA" id="ARBA00023004"/>
    </source>
</evidence>
<dbReference type="PRINTS" id="PR00397">
    <property type="entry name" value="SIROHAEM"/>
</dbReference>
<dbReference type="SUPFAM" id="SSF54862">
    <property type="entry name" value="4Fe-4S ferredoxins"/>
    <property type="match status" value="1"/>
</dbReference>
<feature type="domain" description="4Fe-4S ferredoxin-type" evidence="8">
    <location>
        <begin position="165"/>
        <end position="194"/>
    </location>
</feature>
<evidence type="ECO:0000259" key="8">
    <source>
        <dbReference type="PROSITE" id="PS51379"/>
    </source>
</evidence>
<dbReference type="Pfam" id="PF00037">
    <property type="entry name" value="Fer4"/>
    <property type="match status" value="2"/>
</dbReference>
<evidence type="ECO:0000256" key="4">
    <source>
        <dbReference type="ARBA" id="ARBA00022723"/>
    </source>
</evidence>
<evidence type="ECO:0000256" key="2">
    <source>
        <dbReference type="ARBA" id="ARBA00022485"/>
    </source>
</evidence>
<dbReference type="PROSITE" id="PS51379">
    <property type="entry name" value="4FE4S_FER_2"/>
    <property type="match status" value="2"/>
</dbReference>
<dbReference type="GO" id="GO:0050311">
    <property type="term" value="F:sulfite reductase (ferredoxin) activity"/>
    <property type="evidence" value="ECO:0007669"/>
    <property type="project" value="TreeGrafter"/>
</dbReference>
<keyword evidence="5 9" id="KW-0560">Oxidoreductase</keyword>
<dbReference type="InterPro" id="IPR006067">
    <property type="entry name" value="NO2/SO3_Rdtase_4Fe4S_dom"/>
</dbReference>
<evidence type="ECO:0000256" key="5">
    <source>
        <dbReference type="ARBA" id="ARBA00023002"/>
    </source>
</evidence>
<evidence type="ECO:0000256" key="3">
    <source>
        <dbReference type="ARBA" id="ARBA00022617"/>
    </source>
</evidence>
<dbReference type="NCBIfam" id="TIGR02912">
    <property type="entry name" value="sulfite_red_C"/>
    <property type="match status" value="1"/>
</dbReference>
<gene>
    <name evidence="9" type="primary">asrC</name>
    <name evidence="9" type="ORF">PEPNEM18_01258</name>
</gene>
<dbReference type="InterPro" id="IPR036136">
    <property type="entry name" value="Nit/Sulf_reduc_fer-like_dom_sf"/>
</dbReference>
<dbReference type="Pfam" id="PF01077">
    <property type="entry name" value="NIR_SIR"/>
    <property type="match status" value="1"/>
</dbReference>
<dbReference type="Gene3D" id="3.30.70.20">
    <property type="match status" value="1"/>
</dbReference>
<organism evidence="9 10">
    <name type="scientific">Aedoeadaptatus nemausensis</name>
    <dbReference type="NCBI Taxonomy" id="2582829"/>
    <lineage>
        <taxon>Bacteria</taxon>
        <taxon>Bacillati</taxon>
        <taxon>Bacillota</taxon>
        <taxon>Tissierellia</taxon>
        <taxon>Tissierellales</taxon>
        <taxon>Peptoniphilaceae</taxon>
        <taxon>Aedoeadaptatus</taxon>
    </lineage>
</organism>
<evidence type="ECO:0000313" key="9">
    <source>
        <dbReference type="EMBL" id="CAC9933406.1"/>
    </source>
</evidence>
<reference evidence="9 10" key="1">
    <citation type="submission" date="2020-06" db="EMBL/GenBank/DDBJ databases">
        <authorList>
            <person name="Criscuolo A."/>
        </authorList>
    </citation>
    <scope>NUCLEOTIDE SEQUENCE [LARGE SCALE GENOMIC DNA]</scope>
    <source>
        <strain evidence="9">1804121828</strain>
    </source>
</reference>
<dbReference type="PROSITE" id="PS00365">
    <property type="entry name" value="NIR_SIR"/>
    <property type="match status" value="1"/>
</dbReference>
<dbReference type="Pfam" id="PF03460">
    <property type="entry name" value="NIR_SIR_ferr"/>
    <property type="match status" value="1"/>
</dbReference>
<dbReference type="GO" id="GO:0051539">
    <property type="term" value="F:4 iron, 4 sulfur cluster binding"/>
    <property type="evidence" value="ECO:0007669"/>
    <property type="project" value="UniProtKB-KW"/>
</dbReference>
<dbReference type="GO" id="GO:0046872">
    <property type="term" value="F:metal ion binding"/>
    <property type="evidence" value="ECO:0007669"/>
    <property type="project" value="UniProtKB-KW"/>
</dbReference>
<dbReference type="AlphaFoldDB" id="A0A6V6Y5J3"/>
<keyword evidence="4" id="KW-0479">Metal-binding</keyword>
<evidence type="ECO:0000256" key="7">
    <source>
        <dbReference type="ARBA" id="ARBA00023014"/>
    </source>
</evidence>